<dbReference type="KEGG" id="plad:PPGU16_51030"/>
<dbReference type="EMBL" id="AP023175">
    <property type="protein sequence ID" value="BCF92036.1"/>
    <property type="molecule type" value="Genomic_DNA"/>
</dbReference>
<gene>
    <name evidence="1" type="ORF">PPGU16_51030</name>
</gene>
<accession>A0A7I8BT93</accession>
<evidence type="ECO:0000313" key="1">
    <source>
        <dbReference type="EMBL" id="BCF92036.1"/>
    </source>
</evidence>
<evidence type="ECO:0008006" key="3">
    <source>
        <dbReference type="Google" id="ProtNLM"/>
    </source>
</evidence>
<reference evidence="1 2" key="1">
    <citation type="journal article" date="2020" name="Genes (Basel)">
        <title>Genomic Comparison of Insect Gut Symbionts from Divergent Burkholderia Subclades.</title>
        <authorList>
            <person name="Takeshita K."/>
            <person name="Kikuchi Y."/>
        </authorList>
    </citation>
    <scope>NUCLEOTIDE SEQUENCE [LARGE SCALE GENOMIC DNA]</scope>
    <source>
        <strain evidence="1 2">PGU16</strain>
    </source>
</reference>
<evidence type="ECO:0000313" key="2">
    <source>
        <dbReference type="Proteomes" id="UP000510888"/>
    </source>
</evidence>
<name>A0A7I8BT93_9BURK</name>
<organism evidence="1 2">
    <name type="scientific">Paraburkholderia largidicola</name>
    <dbReference type="NCBI Taxonomy" id="3014751"/>
    <lineage>
        <taxon>Bacteria</taxon>
        <taxon>Pseudomonadati</taxon>
        <taxon>Pseudomonadota</taxon>
        <taxon>Betaproteobacteria</taxon>
        <taxon>Burkholderiales</taxon>
        <taxon>Burkholderiaceae</taxon>
        <taxon>Paraburkholderia</taxon>
    </lineage>
</organism>
<sequence length="198" mass="22881">MQTMSQVEYSIVDSPPQPGHRFSGVSYRGTKWSLNHLDAFTFKIDLGLGGDMTVLVLFSCHCFSRSFRWDARATHLIPADEIYDDGKERRVLDPQRYELSRGYLRDIVVQLPFRRITIANEKQPNFVTLEQLNEDGTTSLYAVFFEAERDRSRKRRIVLRIQSAYVLDNGLTRRQEKAGKVGFATLLRATYLGKRIRG</sequence>
<keyword evidence="2" id="KW-1185">Reference proteome</keyword>
<proteinExistence type="predicted"/>
<dbReference type="AlphaFoldDB" id="A0A7I8BT93"/>
<dbReference type="Proteomes" id="UP000510888">
    <property type="component" value="Chromosome 2"/>
</dbReference>
<protein>
    <recommendedName>
        <fullName evidence="3">Stationary phase growth adaptation protein</fullName>
    </recommendedName>
</protein>